<accession>A0A9W8IZS4</accession>
<dbReference type="Proteomes" id="UP001140091">
    <property type="component" value="Unassembled WGS sequence"/>
</dbReference>
<organism evidence="1 2">
    <name type="scientific">Candolleomyces eurysporus</name>
    <dbReference type="NCBI Taxonomy" id="2828524"/>
    <lineage>
        <taxon>Eukaryota</taxon>
        <taxon>Fungi</taxon>
        <taxon>Dikarya</taxon>
        <taxon>Basidiomycota</taxon>
        <taxon>Agaricomycotina</taxon>
        <taxon>Agaricomycetes</taxon>
        <taxon>Agaricomycetidae</taxon>
        <taxon>Agaricales</taxon>
        <taxon>Agaricineae</taxon>
        <taxon>Psathyrellaceae</taxon>
        <taxon>Candolleomyces</taxon>
    </lineage>
</organism>
<dbReference type="OrthoDB" id="2684236at2759"/>
<dbReference type="EMBL" id="JANBPK010001535">
    <property type="protein sequence ID" value="KAJ2921925.1"/>
    <property type="molecule type" value="Genomic_DNA"/>
</dbReference>
<sequence>MATSTTAAEQLPAYSVTAQPAFTPAKGGGDALLPQYTFPTRFKIGVVFTDGLLVNIDQIKGHLALLNAFANLKAEVEDLPSGSIHDMPGDRERKWAWFVGLAAERFDIWTRSLQSKDALQPVEDTLPPLDVLMVWHSYMLNPRWYTEDGQRILACKPLIELGQTLGKELTLPPTEARVNTFYTRVGLPFDPFQAASVNLTKKISCPKCRASVVVPYMNDSGSGYLQAGFSASCPLSGCPLITKETLCARKLAENLSRQGMAPDSYLPGTFFTEYQVAHLKAGMELLTKMRQKYNVSTKSQTQSESTVNEELCLSILQGANFKLDEIRGHLGRCKQ</sequence>
<feature type="non-terminal residue" evidence="1">
    <location>
        <position position="335"/>
    </location>
</feature>
<name>A0A9W8IZS4_9AGAR</name>
<protein>
    <submittedName>
        <fullName evidence="1">Uncharacterized protein</fullName>
    </submittedName>
</protein>
<dbReference type="AlphaFoldDB" id="A0A9W8IZS4"/>
<reference evidence="1" key="1">
    <citation type="submission" date="2022-06" db="EMBL/GenBank/DDBJ databases">
        <title>Genome Sequence of Candolleomyces eurysporus.</title>
        <authorList>
            <person name="Buettner E."/>
        </authorList>
    </citation>
    <scope>NUCLEOTIDE SEQUENCE</scope>
    <source>
        <strain evidence="1">VTCC 930004</strain>
    </source>
</reference>
<evidence type="ECO:0000313" key="2">
    <source>
        <dbReference type="Proteomes" id="UP001140091"/>
    </source>
</evidence>
<keyword evidence="2" id="KW-1185">Reference proteome</keyword>
<comment type="caution">
    <text evidence="1">The sequence shown here is derived from an EMBL/GenBank/DDBJ whole genome shotgun (WGS) entry which is preliminary data.</text>
</comment>
<evidence type="ECO:0000313" key="1">
    <source>
        <dbReference type="EMBL" id="KAJ2921925.1"/>
    </source>
</evidence>
<proteinExistence type="predicted"/>
<gene>
    <name evidence="1" type="ORF">H1R20_g15172</name>
</gene>